<comment type="caution">
    <text evidence="4">The sequence shown here is derived from an EMBL/GenBank/DDBJ whole genome shotgun (WGS) entry which is preliminary data.</text>
</comment>
<gene>
    <name evidence="4" type="ORF">IEN85_03715</name>
</gene>
<dbReference type="InterPro" id="IPR051918">
    <property type="entry name" value="STPP_CPPED1"/>
</dbReference>
<proteinExistence type="predicted"/>
<sequence length="611" mass="69561">MASSVSAHSGHDHSSASNVKDLPRVVIQESDTVNPWTGLDLNNDPSNFQFAIITDNTTGGREGVLEDAFCKLNWLQPEFVMSVGDLIQGYTTDRKQLEYEWDEFEGFVEKLEMPFFYVAGNHDYTNPVMAEVWKERYGASYYSFVYHDVFCLVLNSNDEARPHAMTQEQVDWAVAEIEKHPDPRWTMVFIHTPLWDRNDPTGKWPQIEEALQGRDFTVFAGHHHRYVKHSRKGKEFFTLATTGGNSGLRGPRFGEFDHVVWVTMTDEGPILANLILEGIWDENVRDEEVRQVQSALIDDGSLALQPILFREGRFDRGQLAFRFTNDSDYPVDFEMQFKQLENVVIKGKRSGSWRLPPNEVLTLDFDVANASDDFSEGIAAEMQWKLAFDRDGEAIRFEDSESLSVVRELPIRTEADFLVDGDLKEWGSLSYRSPEVADWHYHRRWEGEKDSRFEFDVAEDGENLLVAVKVFDDSLALSEEDALWAQDSVGVLIDARPQRVRGSNKADRRPLFFNIAPGPNGDTRARGAGSYPEGSTYVARKTALGYALEISVPFAYLDEQGGGDWDGIRLNVTLNDKDLEKDAVARIFWKPSWNRDDAVPGAGSFYRVERE</sequence>
<dbReference type="Proteomes" id="UP000622317">
    <property type="component" value="Unassembled WGS sequence"/>
</dbReference>
<feature type="domain" description="Carbohydrate-binding" evidence="3">
    <location>
        <begin position="444"/>
        <end position="582"/>
    </location>
</feature>
<evidence type="ECO:0000313" key="4">
    <source>
        <dbReference type="EMBL" id="MBD5778584.1"/>
    </source>
</evidence>
<feature type="region of interest" description="Disordered" evidence="1">
    <location>
        <begin position="1"/>
        <end position="21"/>
    </location>
</feature>
<dbReference type="GO" id="GO:0004553">
    <property type="term" value="F:hydrolase activity, hydrolyzing O-glycosyl compounds"/>
    <property type="evidence" value="ECO:0007669"/>
    <property type="project" value="InterPro"/>
</dbReference>
<dbReference type="Gene3D" id="3.60.21.10">
    <property type="match status" value="1"/>
</dbReference>
<dbReference type="AlphaFoldDB" id="A0A927F552"/>
<reference evidence="4" key="1">
    <citation type="submission" date="2020-09" db="EMBL/GenBank/DDBJ databases">
        <title>Pelagicoccus enzymogenes sp. nov. with an EPS production, isolated from marine sediment.</title>
        <authorList>
            <person name="Feng X."/>
        </authorList>
    </citation>
    <scope>NUCLEOTIDE SEQUENCE</scope>
    <source>
        <strain evidence="4">NFK12</strain>
    </source>
</reference>
<dbReference type="InterPro" id="IPR029052">
    <property type="entry name" value="Metallo-depent_PP-like"/>
</dbReference>
<organism evidence="4 5">
    <name type="scientific">Pelagicoccus enzymogenes</name>
    <dbReference type="NCBI Taxonomy" id="2773457"/>
    <lineage>
        <taxon>Bacteria</taxon>
        <taxon>Pseudomonadati</taxon>
        <taxon>Verrucomicrobiota</taxon>
        <taxon>Opitutia</taxon>
        <taxon>Puniceicoccales</taxon>
        <taxon>Pelagicoccaceae</taxon>
        <taxon>Pelagicoccus</taxon>
    </lineage>
</organism>
<dbReference type="Pfam" id="PF06452">
    <property type="entry name" value="CBM9_1"/>
    <property type="match status" value="1"/>
</dbReference>
<feature type="domain" description="Calcineurin-like phosphoesterase" evidence="2">
    <location>
        <begin position="50"/>
        <end position="226"/>
    </location>
</feature>
<evidence type="ECO:0000313" key="5">
    <source>
        <dbReference type="Proteomes" id="UP000622317"/>
    </source>
</evidence>
<dbReference type="PANTHER" id="PTHR43143:SF1">
    <property type="entry name" value="SERINE_THREONINE-PROTEIN PHOSPHATASE CPPED1"/>
    <property type="match status" value="1"/>
</dbReference>
<dbReference type="PANTHER" id="PTHR43143">
    <property type="entry name" value="METALLOPHOSPHOESTERASE, CALCINEURIN SUPERFAMILY"/>
    <property type="match status" value="1"/>
</dbReference>
<evidence type="ECO:0000259" key="2">
    <source>
        <dbReference type="Pfam" id="PF00149"/>
    </source>
</evidence>
<evidence type="ECO:0000256" key="1">
    <source>
        <dbReference type="SAM" id="MobiDB-lite"/>
    </source>
</evidence>
<dbReference type="SUPFAM" id="SSF56300">
    <property type="entry name" value="Metallo-dependent phosphatases"/>
    <property type="match status" value="1"/>
</dbReference>
<dbReference type="EMBL" id="JACYFG010000006">
    <property type="protein sequence ID" value="MBD5778584.1"/>
    <property type="molecule type" value="Genomic_DNA"/>
</dbReference>
<evidence type="ECO:0000259" key="3">
    <source>
        <dbReference type="Pfam" id="PF06452"/>
    </source>
</evidence>
<name>A0A927F552_9BACT</name>
<accession>A0A927F552</accession>
<dbReference type="Pfam" id="PF00149">
    <property type="entry name" value="Metallophos"/>
    <property type="match status" value="1"/>
</dbReference>
<dbReference type="Gene3D" id="2.60.40.1190">
    <property type="match status" value="1"/>
</dbReference>
<dbReference type="SUPFAM" id="SSF49344">
    <property type="entry name" value="CBD9-like"/>
    <property type="match status" value="1"/>
</dbReference>
<dbReference type="InterPro" id="IPR004843">
    <property type="entry name" value="Calcineurin-like_PHP"/>
</dbReference>
<dbReference type="GO" id="GO:0030246">
    <property type="term" value="F:carbohydrate binding"/>
    <property type="evidence" value="ECO:0007669"/>
    <property type="project" value="InterPro"/>
</dbReference>
<dbReference type="InterPro" id="IPR010502">
    <property type="entry name" value="Carb-bd_dom_fam9"/>
</dbReference>
<dbReference type="GO" id="GO:0016052">
    <property type="term" value="P:carbohydrate catabolic process"/>
    <property type="evidence" value="ECO:0007669"/>
    <property type="project" value="InterPro"/>
</dbReference>
<protein>
    <submittedName>
        <fullName evidence="4">Metallophosphoesterase</fullName>
    </submittedName>
</protein>
<dbReference type="RefSeq" id="WP_191615719.1">
    <property type="nucleotide sequence ID" value="NZ_JACYFG010000006.1"/>
</dbReference>
<keyword evidence="5" id="KW-1185">Reference proteome</keyword>